<evidence type="ECO:0000256" key="5">
    <source>
        <dbReference type="ARBA" id="ARBA00022692"/>
    </source>
</evidence>
<evidence type="ECO:0000256" key="1">
    <source>
        <dbReference type="ARBA" id="ARBA00004651"/>
    </source>
</evidence>
<keyword evidence="2" id="KW-1003">Cell membrane</keyword>
<keyword evidence="5 8" id="KW-0812">Transmembrane</keyword>
<keyword evidence="4" id="KW-0808">Transferase</keyword>
<dbReference type="GO" id="GO:0016763">
    <property type="term" value="F:pentosyltransferase activity"/>
    <property type="evidence" value="ECO:0007669"/>
    <property type="project" value="TreeGrafter"/>
</dbReference>
<evidence type="ECO:0000256" key="4">
    <source>
        <dbReference type="ARBA" id="ARBA00022679"/>
    </source>
</evidence>
<protein>
    <recommendedName>
        <fullName evidence="10">Glycosyltransferase RgtA/B/C/D-like domain-containing protein</fullName>
    </recommendedName>
</protein>
<keyword evidence="3" id="KW-0328">Glycosyltransferase</keyword>
<reference evidence="9" key="1">
    <citation type="journal article" date="2015" name="Nature">
        <title>Complex archaea that bridge the gap between prokaryotes and eukaryotes.</title>
        <authorList>
            <person name="Spang A."/>
            <person name="Saw J.H."/>
            <person name="Jorgensen S.L."/>
            <person name="Zaremba-Niedzwiedzka K."/>
            <person name="Martijn J."/>
            <person name="Lind A.E."/>
            <person name="van Eijk R."/>
            <person name="Schleper C."/>
            <person name="Guy L."/>
            <person name="Ettema T.J."/>
        </authorList>
    </citation>
    <scope>NUCLEOTIDE SEQUENCE</scope>
</reference>
<dbReference type="AlphaFoldDB" id="A0A0F9JJF9"/>
<evidence type="ECO:0000256" key="3">
    <source>
        <dbReference type="ARBA" id="ARBA00022676"/>
    </source>
</evidence>
<organism evidence="9">
    <name type="scientific">marine sediment metagenome</name>
    <dbReference type="NCBI Taxonomy" id="412755"/>
    <lineage>
        <taxon>unclassified sequences</taxon>
        <taxon>metagenomes</taxon>
        <taxon>ecological metagenomes</taxon>
    </lineage>
</organism>
<accession>A0A0F9JJF9</accession>
<feature type="non-terminal residue" evidence="9">
    <location>
        <position position="1"/>
    </location>
</feature>
<comment type="subcellular location">
    <subcellularLocation>
        <location evidence="1">Cell membrane</location>
        <topology evidence="1">Multi-pass membrane protein</topology>
    </subcellularLocation>
</comment>
<dbReference type="PANTHER" id="PTHR33908:SF11">
    <property type="entry name" value="MEMBRANE PROTEIN"/>
    <property type="match status" value="1"/>
</dbReference>
<feature type="transmembrane region" description="Helical" evidence="8">
    <location>
        <begin position="255"/>
        <end position="272"/>
    </location>
</feature>
<proteinExistence type="predicted"/>
<evidence type="ECO:0000256" key="8">
    <source>
        <dbReference type="SAM" id="Phobius"/>
    </source>
</evidence>
<evidence type="ECO:0000313" key="9">
    <source>
        <dbReference type="EMBL" id="KKM69733.1"/>
    </source>
</evidence>
<dbReference type="GO" id="GO:0008610">
    <property type="term" value="P:lipid biosynthetic process"/>
    <property type="evidence" value="ECO:0007669"/>
    <property type="project" value="UniProtKB-ARBA"/>
</dbReference>
<dbReference type="PANTHER" id="PTHR33908">
    <property type="entry name" value="MANNOSYLTRANSFERASE YKCB-RELATED"/>
    <property type="match status" value="1"/>
</dbReference>
<evidence type="ECO:0000256" key="7">
    <source>
        <dbReference type="ARBA" id="ARBA00023136"/>
    </source>
</evidence>
<name>A0A0F9JJF9_9ZZZZ</name>
<dbReference type="EMBL" id="LAZR01009940">
    <property type="protein sequence ID" value="KKM69733.1"/>
    <property type="molecule type" value="Genomic_DNA"/>
</dbReference>
<keyword evidence="7 8" id="KW-0472">Membrane</keyword>
<gene>
    <name evidence="9" type="ORF">LCGC14_1447830</name>
</gene>
<sequence>EMQYLLLMHLGDGPYAAAVPAQLLHALYGVLAAAALASWARRRWGAVVALLAGGSVPWLAYLGCLAYVELGMLFYAAVAAGLVVDHFHKSSSCDWRTALAAGICAGLAGGCKYTAVAFVGAGVAVAWLCVMNGPLVPRLRRIAWFGAGALLAFGPWLARNAALAGNPVYPFAYSVFGGRDWSPEQNEQWKRGHRLKPVDDSPVGRARIAVREIFGERAARPAAAGGGTQFNASLFGPALLILAAVGMTARSRRTWLLMLWAGLIVIGWSTLTHMPGRFVVPMIVPLALLAGSGAEPRGLRRAAAVILAVCGSGLNAWSLAARLRAENAWYARDALLQAEDFVQANPINLHTPPGADVWMVGEARAFYAARRVRYTVTFNRDPWLAFADGGADAAACVNWLRSRNVTHVVFFWSEIERLRQTYGFSERVTPGWVADLAANGLQRVYVRRLDSGKIASEIFQVTPE</sequence>
<feature type="transmembrane region" description="Helical" evidence="8">
    <location>
        <begin position="15"/>
        <end position="37"/>
    </location>
</feature>
<evidence type="ECO:0008006" key="10">
    <source>
        <dbReference type="Google" id="ProtNLM"/>
    </source>
</evidence>
<dbReference type="InterPro" id="IPR050297">
    <property type="entry name" value="LipidA_mod_glycosyltrf_83"/>
</dbReference>
<feature type="transmembrane region" description="Helical" evidence="8">
    <location>
        <begin position="58"/>
        <end position="78"/>
    </location>
</feature>
<feature type="transmembrane region" description="Helical" evidence="8">
    <location>
        <begin position="142"/>
        <end position="158"/>
    </location>
</feature>
<evidence type="ECO:0000256" key="2">
    <source>
        <dbReference type="ARBA" id="ARBA00022475"/>
    </source>
</evidence>
<feature type="transmembrane region" description="Helical" evidence="8">
    <location>
        <begin position="98"/>
        <end position="130"/>
    </location>
</feature>
<keyword evidence="6 8" id="KW-1133">Transmembrane helix</keyword>
<feature type="transmembrane region" description="Helical" evidence="8">
    <location>
        <begin position="230"/>
        <end position="248"/>
    </location>
</feature>
<comment type="caution">
    <text evidence="9">The sequence shown here is derived from an EMBL/GenBank/DDBJ whole genome shotgun (WGS) entry which is preliminary data.</text>
</comment>
<dbReference type="GO" id="GO:0005886">
    <property type="term" value="C:plasma membrane"/>
    <property type="evidence" value="ECO:0007669"/>
    <property type="project" value="UniProtKB-SubCell"/>
</dbReference>
<evidence type="ECO:0000256" key="6">
    <source>
        <dbReference type="ARBA" id="ARBA00022989"/>
    </source>
</evidence>